<protein>
    <recommendedName>
        <fullName evidence="2">Sacsin/Nov domain-containing protein</fullName>
    </recommendedName>
</protein>
<evidence type="ECO:0000259" key="2">
    <source>
        <dbReference type="Pfam" id="PF25794"/>
    </source>
</evidence>
<dbReference type="Proteomes" id="UP000324897">
    <property type="component" value="Chromosome 2"/>
</dbReference>
<accession>A0A5J9UNC7</accession>
<reference evidence="3 4" key="1">
    <citation type="journal article" date="2019" name="Sci. Rep.">
        <title>A high-quality genome of Eragrostis curvula grass provides insights into Poaceae evolution and supports new strategies to enhance forage quality.</title>
        <authorList>
            <person name="Carballo J."/>
            <person name="Santos B.A.C.M."/>
            <person name="Zappacosta D."/>
            <person name="Garbus I."/>
            <person name="Selva J.P."/>
            <person name="Gallo C.A."/>
            <person name="Diaz A."/>
            <person name="Albertini E."/>
            <person name="Caccamo M."/>
            <person name="Echenique V."/>
        </authorList>
    </citation>
    <scope>NUCLEOTIDE SEQUENCE [LARGE SCALE GENOMIC DNA]</scope>
    <source>
        <strain evidence="4">cv. Victoria</strain>
        <tissue evidence="3">Leaf</tissue>
    </source>
</reference>
<dbReference type="InterPro" id="IPR052957">
    <property type="entry name" value="Auxin_embryo_med"/>
</dbReference>
<proteinExistence type="predicted"/>
<dbReference type="Pfam" id="PF25794">
    <property type="entry name" value="SACS"/>
    <property type="match status" value="1"/>
</dbReference>
<dbReference type="PANTHER" id="PTHR32387">
    <property type="entry name" value="WU:FJ29H11"/>
    <property type="match status" value="1"/>
</dbReference>
<dbReference type="InterPro" id="IPR058210">
    <property type="entry name" value="SACS/Nov_dom"/>
</dbReference>
<dbReference type="OrthoDB" id="1262810at2759"/>
<organism evidence="3 4">
    <name type="scientific">Eragrostis curvula</name>
    <name type="common">weeping love grass</name>
    <dbReference type="NCBI Taxonomy" id="38414"/>
    <lineage>
        <taxon>Eukaryota</taxon>
        <taxon>Viridiplantae</taxon>
        <taxon>Streptophyta</taxon>
        <taxon>Embryophyta</taxon>
        <taxon>Tracheophyta</taxon>
        <taxon>Spermatophyta</taxon>
        <taxon>Magnoliopsida</taxon>
        <taxon>Liliopsida</taxon>
        <taxon>Poales</taxon>
        <taxon>Poaceae</taxon>
        <taxon>PACMAD clade</taxon>
        <taxon>Chloridoideae</taxon>
        <taxon>Eragrostideae</taxon>
        <taxon>Eragrostidinae</taxon>
        <taxon>Eragrostis</taxon>
    </lineage>
</organism>
<dbReference type="SUPFAM" id="SSF55874">
    <property type="entry name" value="ATPase domain of HSP90 chaperone/DNA topoisomerase II/histidine kinase"/>
    <property type="match status" value="1"/>
</dbReference>
<sequence length="1884" mass="213757">MASPPAAMPDAAAGREHVERIRRERYFIGRGEQNPLAEDIHQAVNYLSQELYSKDVHFLMELVQNAEDNEYPSEVTPSLEFLITSKDITGSGASSTLLIFNNEKGFSSSNVDSICRVGRSTKKGNRHQGYIGEKGIGFKSVFLISNQPHIFSNGYQIKFNEKPCAECNIGYIVPEWVESTPSLSDIKEIYGCSKVLPTTTIILPLKCEKVDAVKKQLSSMHPEMLLFLSKIRKLSVREDNYDPKSSTINDISISSELDYIMRKNIHAESYTLHLSAEETGKGEECSYYMWRQKFPVKPENRVDKRAEIDEWVITLAFPFIGQRLSRGKQRSPGIYAFLPTEMVTDFPFIIQADFLLASSREAILFDNPWNKGILECVPSAFMNALVTLVKYYNYNAPAMTQVSMFNFLPVNPSLIPFLEPVRSGIKQKVMSESIVPCESYTSQNIFCKPTEAARLKPEFWTILAKARESKVDLNNLSTHGTYILSADFDESTYNSVIAFLEIKSVSPEWYAKCIEGSNLIKEVQEDLYLEIIYFVATNWLDCFCGTNMISIPLLKYVDRNGVLSFWSVSRASQQNDRLCISSEQKYISWLISWNQEFQCAARFFLPPSTQTALNDFSHKTTVKSWLQNHARVEVFSVYSYGSAVVESLGNDRRSTISFAHFMYHSSKKQYIESYYLGGLCRVMPVVDSYGDVVKKRTSIIVPAKGSRWVGLMGTNPWRNAGYIELSADYKSAGCFAGNYTLEDQLLEFLKEYLHASDVPFIHPPDAIFPTVSSRLTVDNAFLLLEWIRNLKSKGVPLPNKFLACVKEGSWLQTSVGSKPPKESFLSSANWGSLLQNGSSFVDIPMIDQQYYRNKLHTYKDELKAIGVRFEFQEASTYIGTRLMSMAASNGLTRENVYALLRLIRFLREQVLSPSDLINSVKGGRWMKSTLGNRPPGECIIYDSEWAVASCISNQPFFDVKFYGEEILAYKSELELLGVIVGFKDNYKLVIDNFKFSSTTVTSEATVLILKCIRNQGSCDNFIRKLNGLKWLKTNMGVRAPNETFLVDPEWECLLKIFDGTPVIDYGFYGREITSFKEELKKTGLITGFDEASKAIAHRFKQLVLNSSLTKASVLALLGCYRQMKTHSPLPVELFNCMRSEKWLHTSLGFRSPSEAILFDDTWDPLSPIANIPFIDHGDSCHGLGNEIYVYKDELNELGVTVEAKYGARFVIAGLNIPGDTSVMSKATVLSLLECIKGYLGCRTMLPMGFKEKICKNWLKTSMGYKCPDECILFDANQSSICMEDGPFIDEAFYGPEIASFKDTLARIGVIVDVKGGHDLVAQHLRSHTDRTSIFRIYMYLMECKWEPENKNSNWIWIPNCGEWVDSQSCVLHDRNNLFRSKLHVLDKYYDVELVDSFFPMLGVRRGPGAEDYCELWKTWESTVSELPMSDCSAFWEFVATNWSKTIEKLLSDCAKVPVCANGNILLSRKEDVFIPDDLLLTELFSNLPQLSILIWYPSSRRPSMSRAKLNNIYGSIGVNTISKAVMKNDSVTVENGYKKVDSSKVLKFGLLQIILAFLANPALDIPAKERHKMVSCLQNVTVHETDEPITVGYSVKLSSGRVVDVKASRKLRWERENSKLYMQRSDGEVNYKEKIEFATYFADEISQGLLFEMQDQVPLLTELIKLGSLLEFQDAAVGFLLKSKNLQLFPEDEDFLNSSMLDKYFSAITIQPASDVDQISFLGAHSPEYAVMQQNFRRMSQEQGGSSSTWRSGVQRKDHQCVARDIEVMRAEALEHAEQGHRSKATFEGCGHQQRELRHSTSPSPAATAAAREHVERIRRERYFIGRGERNPLAEDMHQAVNYLSEELYSKDVHFLMELIQTKNLQLFSEDVDFLVGVFPFNRD</sequence>
<evidence type="ECO:0000256" key="1">
    <source>
        <dbReference type="ARBA" id="ARBA00011738"/>
    </source>
</evidence>
<dbReference type="InterPro" id="IPR036890">
    <property type="entry name" value="HATPase_C_sf"/>
</dbReference>
<gene>
    <name evidence="3" type="ORF">EJB05_27754</name>
</gene>
<comment type="subunit">
    <text evidence="1">Homodimer.</text>
</comment>
<dbReference type="Gramene" id="TVU25263">
    <property type="protein sequence ID" value="TVU25263"/>
    <property type="gene ID" value="EJB05_27754"/>
</dbReference>
<feature type="domain" description="Sacsin/Nov" evidence="2">
    <location>
        <begin position="52"/>
        <end position="154"/>
    </location>
</feature>
<dbReference type="EMBL" id="RWGY01000013">
    <property type="protein sequence ID" value="TVU25263.1"/>
    <property type="molecule type" value="Genomic_DNA"/>
</dbReference>
<dbReference type="Gene3D" id="3.30.565.10">
    <property type="entry name" value="Histidine kinase-like ATPase, C-terminal domain"/>
    <property type="match status" value="1"/>
</dbReference>
<evidence type="ECO:0000313" key="3">
    <source>
        <dbReference type="EMBL" id="TVU25263.1"/>
    </source>
</evidence>
<dbReference type="PANTHER" id="PTHR32387:SF3">
    <property type="entry name" value="ATP_DNA BINDING PROTEIN"/>
    <property type="match status" value="1"/>
</dbReference>
<comment type="caution">
    <text evidence="3">The sequence shown here is derived from an EMBL/GenBank/DDBJ whole genome shotgun (WGS) entry which is preliminary data.</text>
</comment>
<dbReference type="NCBIfam" id="NF047352">
    <property type="entry name" value="P_loop_sacsin"/>
    <property type="match status" value="1"/>
</dbReference>
<evidence type="ECO:0000313" key="4">
    <source>
        <dbReference type="Proteomes" id="UP000324897"/>
    </source>
</evidence>
<keyword evidence="4" id="KW-1185">Reference proteome</keyword>
<name>A0A5J9UNC7_9POAL</name>
<feature type="non-terminal residue" evidence="3">
    <location>
        <position position="1"/>
    </location>
</feature>